<comment type="caution">
    <text evidence="2">The sequence shown here is derived from an EMBL/GenBank/DDBJ whole genome shotgun (WGS) entry which is preliminary data.</text>
</comment>
<protein>
    <submittedName>
        <fullName evidence="2">Uncharacterized protein</fullName>
    </submittedName>
</protein>
<dbReference type="RefSeq" id="XP_066652754.1">
    <property type="nucleotide sequence ID" value="XM_066798380.1"/>
</dbReference>
<keyword evidence="1" id="KW-0175">Coiled coil</keyword>
<name>A0ABR1LDN8_9PEZI</name>
<dbReference type="Proteomes" id="UP001360953">
    <property type="component" value="Unassembled WGS sequence"/>
</dbReference>
<evidence type="ECO:0000313" key="2">
    <source>
        <dbReference type="EMBL" id="KAK7533361.1"/>
    </source>
</evidence>
<keyword evidence="3" id="KW-1185">Reference proteome</keyword>
<sequence>MSSPVSLHLSISLEARLIAETTQDYSEMSEVQIIYCKMTEASLVAADLERKLAEKTTECREKQRHARFLKTRADSRHEAWLARSRARIQAAKDTGDDENVFEAMRVVSLCSGYVVNANYDFNVAKEDHKKAVRELKAIQESFAKAEAKFNEIQAQMVKLAEERGLKKVTEV</sequence>
<dbReference type="GeneID" id="92031286"/>
<gene>
    <name evidence="2" type="ORF">J3D65DRAFT_605881</name>
</gene>
<dbReference type="EMBL" id="JBBPEH010000010">
    <property type="protein sequence ID" value="KAK7533361.1"/>
    <property type="molecule type" value="Genomic_DNA"/>
</dbReference>
<evidence type="ECO:0000256" key="1">
    <source>
        <dbReference type="SAM" id="Coils"/>
    </source>
</evidence>
<reference evidence="2 3" key="1">
    <citation type="submission" date="2024-04" db="EMBL/GenBank/DDBJ databases">
        <title>Phyllosticta paracitricarpa is synonymous to the EU quarantine fungus P. citricarpa based on phylogenomic analyses.</title>
        <authorList>
            <consortium name="Lawrence Berkeley National Laboratory"/>
            <person name="Van ingen-buijs V.A."/>
            <person name="Van westerhoven A.C."/>
            <person name="Haridas S."/>
            <person name="Skiadas P."/>
            <person name="Martin F."/>
            <person name="Groenewald J.Z."/>
            <person name="Crous P.W."/>
            <person name="Seidl M.F."/>
        </authorList>
    </citation>
    <scope>NUCLEOTIDE SEQUENCE [LARGE SCALE GENOMIC DNA]</scope>
    <source>
        <strain evidence="2 3">CPC 17464</strain>
    </source>
</reference>
<organism evidence="2 3">
    <name type="scientific">Phyllosticta citribraziliensis</name>
    <dbReference type="NCBI Taxonomy" id="989973"/>
    <lineage>
        <taxon>Eukaryota</taxon>
        <taxon>Fungi</taxon>
        <taxon>Dikarya</taxon>
        <taxon>Ascomycota</taxon>
        <taxon>Pezizomycotina</taxon>
        <taxon>Dothideomycetes</taxon>
        <taxon>Dothideomycetes incertae sedis</taxon>
        <taxon>Botryosphaeriales</taxon>
        <taxon>Phyllostictaceae</taxon>
        <taxon>Phyllosticta</taxon>
    </lineage>
</organism>
<accession>A0ABR1LDN8</accession>
<evidence type="ECO:0000313" key="3">
    <source>
        <dbReference type="Proteomes" id="UP001360953"/>
    </source>
</evidence>
<proteinExistence type="predicted"/>
<feature type="coiled-coil region" evidence="1">
    <location>
        <begin position="128"/>
        <end position="162"/>
    </location>
</feature>
<feature type="coiled-coil region" evidence="1">
    <location>
        <begin position="38"/>
        <end position="65"/>
    </location>
</feature>